<dbReference type="Pfam" id="PF14529">
    <property type="entry name" value="Exo_endo_phos_2"/>
    <property type="match status" value="1"/>
</dbReference>
<feature type="region of interest" description="Disordered" evidence="2">
    <location>
        <begin position="64"/>
        <end position="116"/>
    </location>
</feature>
<protein>
    <recommendedName>
        <fullName evidence="3">Endonuclease/exonuclease/phosphatase domain-containing protein</fullName>
    </recommendedName>
</protein>
<dbReference type="GO" id="GO:0003824">
    <property type="term" value="F:catalytic activity"/>
    <property type="evidence" value="ECO:0007669"/>
    <property type="project" value="InterPro"/>
</dbReference>
<feature type="domain" description="Endonuclease/exonuclease/phosphatase" evidence="3">
    <location>
        <begin position="1456"/>
        <end position="1560"/>
    </location>
</feature>
<dbReference type="PANTHER" id="PTHR31025:SF29">
    <property type="entry name" value="SI:CH211-196P9.1"/>
    <property type="match status" value="1"/>
</dbReference>
<evidence type="ECO:0000259" key="3">
    <source>
        <dbReference type="Pfam" id="PF14529"/>
    </source>
</evidence>
<organism evidence="4 5">
    <name type="scientific">Knipowitschia caucasica</name>
    <name type="common">Caucasian dwarf goby</name>
    <name type="synonym">Pomatoschistus caucasicus</name>
    <dbReference type="NCBI Taxonomy" id="637954"/>
    <lineage>
        <taxon>Eukaryota</taxon>
        <taxon>Metazoa</taxon>
        <taxon>Chordata</taxon>
        <taxon>Craniata</taxon>
        <taxon>Vertebrata</taxon>
        <taxon>Euteleostomi</taxon>
        <taxon>Actinopterygii</taxon>
        <taxon>Neopterygii</taxon>
        <taxon>Teleostei</taxon>
        <taxon>Neoteleostei</taxon>
        <taxon>Acanthomorphata</taxon>
        <taxon>Gobiaria</taxon>
        <taxon>Gobiiformes</taxon>
        <taxon>Gobioidei</taxon>
        <taxon>Gobiidae</taxon>
        <taxon>Gobiinae</taxon>
        <taxon>Knipowitschia</taxon>
    </lineage>
</organism>
<dbReference type="PANTHER" id="PTHR31025">
    <property type="entry name" value="SI:CH211-196P9.1-RELATED"/>
    <property type="match status" value="1"/>
</dbReference>
<reference evidence="4 5" key="1">
    <citation type="submission" date="2024-04" db="EMBL/GenBank/DDBJ databases">
        <authorList>
            <person name="Waldvogel A.-M."/>
            <person name="Schoenle A."/>
        </authorList>
    </citation>
    <scope>NUCLEOTIDE SEQUENCE [LARGE SCALE GENOMIC DNA]</scope>
</reference>
<dbReference type="Gene3D" id="3.60.10.10">
    <property type="entry name" value="Endonuclease/exonuclease/phosphatase"/>
    <property type="match status" value="1"/>
</dbReference>
<accession>A0AAV2JZL1</accession>
<keyword evidence="1" id="KW-0175">Coiled coil</keyword>
<feature type="region of interest" description="Disordered" evidence="2">
    <location>
        <begin position="346"/>
        <end position="367"/>
    </location>
</feature>
<feature type="compositionally biased region" description="Basic and acidic residues" evidence="2">
    <location>
        <begin position="96"/>
        <end position="113"/>
    </location>
</feature>
<evidence type="ECO:0000256" key="2">
    <source>
        <dbReference type="SAM" id="MobiDB-lite"/>
    </source>
</evidence>
<gene>
    <name evidence="4" type="ORF">KC01_LOCUS12170</name>
</gene>
<feature type="compositionally biased region" description="Acidic residues" evidence="2">
    <location>
        <begin position="1321"/>
        <end position="1333"/>
    </location>
</feature>
<proteinExistence type="predicted"/>
<evidence type="ECO:0000256" key="1">
    <source>
        <dbReference type="SAM" id="Coils"/>
    </source>
</evidence>
<name>A0AAV2JZL1_KNICA</name>
<feature type="compositionally biased region" description="Basic and acidic residues" evidence="2">
    <location>
        <begin position="1575"/>
        <end position="1588"/>
    </location>
</feature>
<evidence type="ECO:0000313" key="5">
    <source>
        <dbReference type="Proteomes" id="UP001497482"/>
    </source>
</evidence>
<feature type="compositionally biased region" description="Polar residues" evidence="2">
    <location>
        <begin position="1285"/>
        <end position="1300"/>
    </location>
</feature>
<dbReference type="InterPro" id="IPR036691">
    <property type="entry name" value="Endo/exonu/phosph_ase_sf"/>
</dbReference>
<dbReference type="EMBL" id="OZ035837">
    <property type="protein sequence ID" value="CAL1581407.1"/>
    <property type="molecule type" value="Genomic_DNA"/>
</dbReference>
<feature type="region of interest" description="Disordered" evidence="2">
    <location>
        <begin position="1273"/>
        <end position="1338"/>
    </location>
</feature>
<sequence>MSKAHTLRALMTARLAAATEEVLVLFERTIQEYEEELRLSKEETHRTRAVLNSLLYPRVRLHQAAAEESPEPALNHGPNHGPDHGPNHGPGPEIPEPSRIKEEPEEQAVKQEQEQLPESSMVLCVEVRGEQRHVTLTELSFGAFLKEVCRQFNIAESRRSDMKVLDQSDTEVDCEVFEEVVRESAGTLRVVLRSEGPAASQSPSSTASEEVDLNVSMFDGKGSRRKRRRRANCEAKELIERILRSKPGGERVVQEYVKTKTLKDGTRRQMVKILAAEMTQTHGTAPPKRVRVTYAQGIVALFPNLQDPHSEHGYEHFYDPDSGSGYLAWRLKTIQRKTSEERAASVCKPRKVGGPGRGRQPFSCGADPSDEDVEAAVAVLRHSADEDDVPAAEMVQRGCRGGAEVMQRWCGAEVWCRGGVVQRWCRGGVVRRWCGAEVVQRWCGGGVVQRWCRGGAEVVWCRGGAEVVQRWCGAEVVRRWCGAEVVQRWCRGGAEVVRRWCGAEVVQRWCRGGAEVVWCRGGAEVVWCRGGAEVVRRWCGAEVVQRWCGGGVSAEVVRRWCRGGAEVVRRWCRGGAEVVRRWCGAEVVQRWCRGGAEVVWCRGGAEVVWCRGGAEVVRRWCGAEVVQRWCGGGVVQRWCRGGAEVVWCRGGAEVVQRWCGGGVVQRWCRGGAEVVRRWCGAEVVQRWCGGGVVQRWCRGGAEVVWCRGGAEVVQRWCGGGVVQRWCRGGAEVVRRWCGAEVIEQDFRLLFGEATANKFLAKWPTTFKAKVIKESHGLALTAGLSDLMRNAEAGPEDENGWDSDMSAILLLLHLLPPSAQGRKRPGKMSACRAVDHLIRFQKVGTSVHPDITQTQPFLRAQGSTQTQPYLRAQGSPQTQPYLLAQGSTQTQPYLLAQGSTQSRIQSYSIVVDQQMLPWSTEPRFHPETQGDRSDEDSKTPVVVLFQDSDLNPAPNSRLCSVSQSRRTRKTKKTQRCSVCNKILRAGKTELAMGSAADELLELIYKWLEAAKDCGSNLRGLAEELVSLREGCCAAETVGSTVAVAGSVVAIGAAFFTGGASLALWGMGVMGGVGAGINLATKITERFMSSNKLNRVTEIDQNCRKISNEMQALFQRLREECPCSDPDQQEQYVVEEILKAISRRFGLGYYFCTDLSSVVYDIKENVLVLGVTTSLVCPLVGEVLAAFSLIRVVGSKGGAEVGKAVAIQGVARFLGGVVGLAFSLPEAIDNWKEAIKSNHETQASKSLNDTADQIDKVRNNLSDKLSQIKEFIETAAKKQQQPPKKTSFPSVNKMQTNDSESSLEYLDTCQPKMFRSSYRGDSDSSEQSDDDEEDSSSSSYEEVVVKMALLNVRSVNKLQRRGDNTITEMIQDNDLGVLLLTETWLPENRTESFRNTLPTGYDVFSRPRSDGRQGGGLALVFNSNEYECYPDPLDIDFDVNFEYQAALLSVPCALDGVLILNIYRPPKPYPKFFEELEKLLTAAFDQYGVVIMGGDFNIWVDCPKDSFSRKFHKFLQKKHLKQHVPESTHNKGHTLDLVLTRPNVKITDVKVEPNSISDHHTVFFNLHFTSQSAIRSERSVARRKAKEEMKKKQKRK</sequence>
<evidence type="ECO:0000313" key="4">
    <source>
        <dbReference type="EMBL" id="CAL1581407.1"/>
    </source>
</evidence>
<dbReference type="Proteomes" id="UP001497482">
    <property type="component" value="Chromosome 15"/>
</dbReference>
<feature type="coiled-coil region" evidence="1">
    <location>
        <begin position="16"/>
        <end position="43"/>
    </location>
</feature>
<dbReference type="InterPro" id="IPR005135">
    <property type="entry name" value="Endo/exonuclease/phosphatase"/>
</dbReference>
<dbReference type="SUPFAM" id="SSF56219">
    <property type="entry name" value="DNase I-like"/>
    <property type="match status" value="1"/>
</dbReference>
<keyword evidence="5" id="KW-1185">Reference proteome</keyword>
<feature type="region of interest" description="Disordered" evidence="2">
    <location>
        <begin position="1575"/>
        <end position="1594"/>
    </location>
</feature>